<evidence type="ECO:0000256" key="2">
    <source>
        <dbReference type="ARBA" id="ARBA00001946"/>
    </source>
</evidence>
<dbReference type="InterPro" id="IPR050155">
    <property type="entry name" value="HAD-like_hydrolase_sf"/>
</dbReference>
<dbReference type="InterPro" id="IPR006439">
    <property type="entry name" value="HAD-SF_hydro_IA"/>
</dbReference>
<keyword evidence="6 10" id="KW-0479">Metal-binding</keyword>
<feature type="binding site" evidence="10">
    <location>
        <position position="9"/>
    </location>
    <ligand>
        <name>Mg(2+)</name>
        <dbReference type="ChEBI" id="CHEBI:18420"/>
    </ligand>
</feature>
<dbReference type="Proteomes" id="UP001595796">
    <property type="component" value="Unassembled WGS sequence"/>
</dbReference>
<comment type="pathway">
    <text evidence="3 10">Organic acid metabolism; glycolate biosynthesis; glycolate from 2-phosphoglycolate: step 1/1.</text>
</comment>
<sequence>MTGRTIVFDLDGTLVDSAPDIINGLNVSLALENIDPVTPLELRSLIGGGVRLLLSRGLKLRKHEVSEPRFEELVATFLSHYELHIADETTLYPDVIAVLDRLAADGNRLAICTNKPIKLTHLLLDALNIRDRFAAVTGADTFPVRKPDAAHLTGTIELAKGNPANAIMIGDSKTDLDTARNAGLPIVLMDYGYTEIPASELGPDRLLSNFRDVPGAIDDLLGAAVSR</sequence>
<feature type="binding site" evidence="10">
    <location>
        <position position="11"/>
    </location>
    <ligand>
        <name>Mg(2+)</name>
        <dbReference type="ChEBI" id="CHEBI:18420"/>
    </ligand>
</feature>
<dbReference type="SFLD" id="SFLDG01129">
    <property type="entry name" value="C1.5:_HAD__Beta-PGM__Phosphata"/>
    <property type="match status" value="1"/>
</dbReference>
<comment type="function">
    <text evidence="10">Specifically catalyzes the dephosphorylation of 2-phosphoglycolate. Is involved in the dissimilation of the intracellular 2-phosphoglycolate formed during the DNA repair of 3'-phosphoglycolate ends, a major class of DNA lesions induced by oxidative stress.</text>
</comment>
<dbReference type="PANTHER" id="PTHR43434:SF1">
    <property type="entry name" value="PHOSPHOGLYCOLATE PHOSPHATASE"/>
    <property type="match status" value="1"/>
</dbReference>
<evidence type="ECO:0000256" key="9">
    <source>
        <dbReference type="ARBA" id="ARBA00023277"/>
    </source>
</evidence>
<dbReference type="InterPro" id="IPR023198">
    <property type="entry name" value="PGP-like_dom2"/>
</dbReference>
<dbReference type="HAMAP" id="MF_00495">
    <property type="entry name" value="GPH_hydrolase_bact"/>
    <property type="match status" value="1"/>
</dbReference>
<dbReference type="PRINTS" id="PR00413">
    <property type="entry name" value="HADHALOGNASE"/>
</dbReference>
<evidence type="ECO:0000256" key="10">
    <source>
        <dbReference type="HAMAP-Rule" id="MF_00495"/>
    </source>
</evidence>
<feature type="binding site" evidence="10">
    <location>
        <position position="171"/>
    </location>
    <ligand>
        <name>Mg(2+)</name>
        <dbReference type="ChEBI" id="CHEBI:18420"/>
    </ligand>
</feature>
<keyword evidence="12" id="KW-1185">Reference proteome</keyword>
<evidence type="ECO:0000256" key="3">
    <source>
        <dbReference type="ARBA" id="ARBA00004818"/>
    </source>
</evidence>
<evidence type="ECO:0000256" key="4">
    <source>
        <dbReference type="ARBA" id="ARBA00006171"/>
    </source>
</evidence>
<dbReference type="NCBIfam" id="TIGR01549">
    <property type="entry name" value="HAD-SF-IA-v1"/>
    <property type="match status" value="1"/>
</dbReference>
<evidence type="ECO:0000313" key="12">
    <source>
        <dbReference type="Proteomes" id="UP001595796"/>
    </source>
</evidence>
<gene>
    <name evidence="11" type="ORF">ACFPFW_07510</name>
</gene>
<evidence type="ECO:0000256" key="5">
    <source>
        <dbReference type="ARBA" id="ARBA00013078"/>
    </source>
</evidence>
<dbReference type="SFLD" id="SFLDG01135">
    <property type="entry name" value="C1.5.6:_HAD__Beta-PGM__Phospha"/>
    <property type="match status" value="1"/>
</dbReference>
<dbReference type="RefSeq" id="WP_114956571.1">
    <property type="nucleotide sequence ID" value="NZ_JBHSJF010000006.1"/>
</dbReference>
<evidence type="ECO:0000256" key="1">
    <source>
        <dbReference type="ARBA" id="ARBA00000830"/>
    </source>
</evidence>
<protein>
    <recommendedName>
        <fullName evidence="5 10">Phosphoglycolate phosphatase</fullName>
        <shortName evidence="10">PGP</shortName>
        <shortName evidence="10">PGPase</shortName>
        <ecNumber evidence="5 10">3.1.3.18</ecNumber>
    </recommendedName>
</protein>
<accession>A0ABV9Z263</accession>
<evidence type="ECO:0000256" key="7">
    <source>
        <dbReference type="ARBA" id="ARBA00022801"/>
    </source>
</evidence>
<organism evidence="11 12">
    <name type="scientific">Flaviflagellibacter deserti</name>
    <dbReference type="NCBI Taxonomy" id="2267266"/>
    <lineage>
        <taxon>Bacteria</taxon>
        <taxon>Pseudomonadati</taxon>
        <taxon>Pseudomonadota</taxon>
        <taxon>Alphaproteobacteria</taxon>
        <taxon>Hyphomicrobiales</taxon>
        <taxon>Flaviflagellibacter</taxon>
    </lineage>
</organism>
<reference evidence="12" key="1">
    <citation type="journal article" date="2019" name="Int. J. Syst. Evol. Microbiol.">
        <title>The Global Catalogue of Microorganisms (GCM) 10K type strain sequencing project: providing services to taxonomists for standard genome sequencing and annotation.</title>
        <authorList>
            <consortium name="The Broad Institute Genomics Platform"/>
            <consortium name="The Broad Institute Genome Sequencing Center for Infectious Disease"/>
            <person name="Wu L."/>
            <person name="Ma J."/>
        </authorList>
    </citation>
    <scope>NUCLEOTIDE SEQUENCE [LARGE SCALE GENOMIC DNA]</scope>
    <source>
        <strain evidence="12">CGMCC 1.16444</strain>
    </source>
</reference>
<keyword evidence="9 10" id="KW-0119">Carbohydrate metabolism</keyword>
<dbReference type="InterPro" id="IPR036412">
    <property type="entry name" value="HAD-like_sf"/>
</dbReference>
<comment type="catalytic activity">
    <reaction evidence="1 10">
        <text>2-phosphoglycolate + H2O = glycolate + phosphate</text>
        <dbReference type="Rhea" id="RHEA:14369"/>
        <dbReference type="ChEBI" id="CHEBI:15377"/>
        <dbReference type="ChEBI" id="CHEBI:29805"/>
        <dbReference type="ChEBI" id="CHEBI:43474"/>
        <dbReference type="ChEBI" id="CHEBI:58033"/>
        <dbReference type="EC" id="3.1.3.18"/>
    </reaction>
</comment>
<dbReference type="Pfam" id="PF13419">
    <property type="entry name" value="HAD_2"/>
    <property type="match status" value="1"/>
</dbReference>
<keyword evidence="7 10" id="KW-0378">Hydrolase</keyword>
<dbReference type="Gene3D" id="1.10.150.240">
    <property type="entry name" value="Putative phosphatase, domain 2"/>
    <property type="match status" value="1"/>
</dbReference>
<comment type="caution">
    <text evidence="11">The sequence shown here is derived from an EMBL/GenBank/DDBJ whole genome shotgun (WGS) entry which is preliminary data.</text>
</comment>
<dbReference type="InterPro" id="IPR041492">
    <property type="entry name" value="HAD_2"/>
</dbReference>
<evidence type="ECO:0000256" key="6">
    <source>
        <dbReference type="ARBA" id="ARBA00022723"/>
    </source>
</evidence>
<name>A0ABV9Z263_9HYPH</name>
<dbReference type="Gene3D" id="3.40.50.1000">
    <property type="entry name" value="HAD superfamily/HAD-like"/>
    <property type="match status" value="1"/>
</dbReference>
<dbReference type="SUPFAM" id="SSF56784">
    <property type="entry name" value="HAD-like"/>
    <property type="match status" value="1"/>
</dbReference>
<feature type="active site" description="Nucleophile" evidence="10">
    <location>
        <position position="9"/>
    </location>
</feature>
<dbReference type="PANTHER" id="PTHR43434">
    <property type="entry name" value="PHOSPHOGLYCOLATE PHOSPHATASE"/>
    <property type="match status" value="1"/>
</dbReference>
<dbReference type="GO" id="GO:0016787">
    <property type="term" value="F:hydrolase activity"/>
    <property type="evidence" value="ECO:0007669"/>
    <property type="project" value="UniProtKB-KW"/>
</dbReference>
<evidence type="ECO:0000313" key="11">
    <source>
        <dbReference type="EMBL" id="MFC5067863.1"/>
    </source>
</evidence>
<comment type="cofactor">
    <cofactor evidence="2 10">
        <name>Mg(2+)</name>
        <dbReference type="ChEBI" id="CHEBI:18420"/>
    </cofactor>
</comment>
<dbReference type="InterPro" id="IPR023214">
    <property type="entry name" value="HAD_sf"/>
</dbReference>
<comment type="similarity">
    <text evidence="4 10">Belongs to the HAD-like hydrolase superfamily. CbbY/CbbZ/Gph/YieH family.</text>
</comment>
<keyword evidence="8 10" id="KW-0460">Magnesium</keyword>
<evidence type="ECO:0000256" key="8">
    <source>
        <dbReference type="ARBA" id="ARBA00022842"/>
    </source>
</evidence>
<dbReference type="SFLD" id="SFLDS00003">
    <property type="entry name" value="Haloacid_Dehalogenase"/>
    <property type="match status" value="1"/>
</dbReference>
<dbReference type="EMBL" id="JBHSJF010000006">
    <property type="protein sequence ID" value="MFC5067863.1"/>
    <property type="molecule type" value="Genomic_DNA"/>
</dbReference>
<proteinExistence type="inferred from homology"/>
<dbReference type="InterPro" id="IPR037512">
    <property type="entry name" value="PGPase_prok"/>
</dbReference>
<dbReference type="EC" id="3.1.3.18" evidence="5 10"/>